<dbReference type="EMBL" id="JAIWYP010000002">
    <property type="protein sequence ID" value="KAH3873303.1"/>
    <property type="molecule type" value="Genomic_DNA"/>
</dbReference>
<dbReference type="PROSITE" id="PS50268">
    <property type="entry name" value="CADHERIN_2"/>
    <property type="match status" value="6"/>
</dbReference>
<dbReference type="SUPFAM" id="SSF49313">
    <property type="entry name" value="Cadherin-like"/>
    <property type="match status" value="6"/>
</dbReference>
<evidence type="ECO:0000256" key="5">
    <source>
        <dbReference type="ARBA" id="ARBA00022737"/>
    </source>
</evidence>
<evidence type="ECO:0000313" key="13">
    <source>
        <dbReference type="EMBL" id="KAH3873303.1"/>
    </source>
</evidence>
<dbReference type="PRINTS" id="PR00205">
    <property type="entry name" value="CADHERIN"/>
</dbReference>
<organism evidence="13 14">
    <name type="scientific">Dreissena polymorpha</name>
    <name type="common">Zebra mussel</name>
    <name type="synonym">Mytilus polymorpha</name>
    <dbReference type="NCBI Taxonomy" id="45954"/>
    <lineage>
        <taxon>Eukaryota</taxon>
        <taxon>Metazoa</taxon>
        <taxon>Spiralia</taxon>
        <taxon>Lophotrochozoa</taxon>
        <taxon>Mollusca</taxon>
        <taxon>Bivalvia</taxon>
        <taxon>Autobranchia</taxon>
        <taxon>Heteroconchia</taxon>
        <taxon>Euheterodonta</taxon>
        <taxon>Imparidentia</taxon>
        <taxon>Neoheterodontei</taxon>
        <taxon>Myida</taxon>
        <taxon>Dreissenoidea</taxon>
        <taxon>Dreissenidae</taxon>
        <taxon>Dreissena</taxon>
    </lineage>
</organism>
<evidence type="ECO:0000259" key="12">
    <source>
        <dbReference type="PROSITE" id="PS50268"/>
    </source>
</evidence>
<evidence type="ECO:0000256" key="8">
    <source>
        <dbReference type="ARBA" id="ARBA00022989"/>
    </source>
</evidence>
<dbReference type="GO" id="GO:0005509">
    <property type="term" value="F:calcium ion binding"/>
    <property type="evidence" value="ECO:0007669"/>
    <property type="project" value="UniProtKB-UniRule"/>
</dbReference>
<keyword evidence="3" id="KW-0812">Transmembrane</keyword>
<keyword evidence="8" id="KW-1133">Transmembrane helix</keyword>
<reference evidence="13" key="2">
    <citation type="submission" date="2020-11" db="EMBL/GenBank/DDBJ databases">
        <authorList>
            <person name="McCartney M.A."/>
            <person name="Auch B."/>
            <person name="Kono T."/>
            <person name="Mallez S."/>
            <person name="Becker A."/>
            <person name="Gohl D.M."/>
            <person name="Silverstein K.A.T."/>
            <person name="Koren S."/>
            <person name="Bechman K.B."/>
            <person name="Herman A."/>
            <person name="Abrahante J.E."/>
            <person name="Garbe J."/>
        </authorList>
    </citation>
    <scope>NUCLEOTIDE SEQUENCE</scope>
    <source>
        <strain evidence="13">Duluth1</strain>
        <tissue evidence="13">Whole animal</tissue>
    </source>
</reference>
<dbReference type="PANTHER" id="PTHR24026">
    <property type="entry name" value="FAT ATYPICAL CADHERIN-RELATED"/>
    <property type="match status" value="1"/>
</dbReference>
<comment type="caution">
    <text evidence="13">The sequence shown here is derived from an EMBL/GenBank/DDBJ whole genome shotgun (WGS) entry which is preliminary data.</text>
</comment>
<dbReference type="InterPro" id="IPR002126">
    <property type="entry name" value="Cadherin-like_dom"/>
</dbReference>
<name>A0A9D4MB22_DREPO</name>
<dbReference type="Pfam" id="PF00028">
    <property type="entry name" value="Cadherin"/>
    <property type="match status" value="6"/>
</dbReference>
<dbReference type="Gene3D" id="2.60.40.60">
    <property type="entry name" value="Cadherins"/>
    <property type="match status" value="6"/>
</dbReference>
<feature type="domain" description="Cadherin" evidence="12">
    <location>
        <begin position="39"/>
        <end position="144"/>
    </location>
</feature>
<keyword evidence="2" id="KW-1003">Cell membrane</keyword>
<dbReference type="GO" id="GO:0007156">
    <property type="term" value="P:homophilic cell adhesion via plasma membrane adhesion molecules"/>
    <property type="evidence" value="ECO:0007669"/>
    <property type="project" value="InterPro"/>
</dbReference>
<comment type="subcellular location">
    <subcellularLocation>
        <location evidence="1">Cell membrane</location>
        <topology evidence="1">Single-pass membrane protein</topology>
    </subcellularLocation>
</comment>
<gene>
    <name evidence="13" type="ORF">DPMN_036535</name>
</gene>
<dbReference type="InterPro" id="IPR015919">
    <property type="entry name" value="Cadherin-like_sf"/>
</dbReference>
<feature type="domain" description="Cadherin" evidence="12">
    <location>
        <begin position="359"/>
        <end position="469"/>
    </location>
</feature>
<feature type="domain" description="Cadherin" evidence="12">
    <location>
        <begin position="253"/>
        <end position="358"/>
    </location>
</feature>
<evidence type="ECO:0000256" key="4">
    <source>
        <dbReference type="ARBA" id="ARBA00022729"/>
    </source>
</evidence>
<keyword evidence="4" id="KW-0732">Signal</keyword>
<proteinExistence type="predicted"/>
<evidence type="ECO:0000256" key="10">
    <source>
        <dbReference type="ARBA" id="ARBA00023180"/>
    </source>
</evidence>
<evidence type="ECO:0000256" key="2">
    <source>
        <dbReference type="ARBA" id="ARBA00022475"/>
    </source>
</evidence>
<reference evidence="13" key="1">
    <citation type="journal article" date="2019" name="bioRxiv">
        <title>The Genome of the Zebra Mussel, Dreissena polymorpha: A Resource for Invasive Species Research.</title>
        <authorList>
            <person name="McCartney M.A."/>
            <person name="Auch B."/>
            <person name="Kono T."/>
            <person name="Mallez S."/>
            <person name="Zhang Y."/>
            <person name="Obille A."/>
            <person name="Becker A."/>
            <person name="Abrahante J.E."/>
            <person name="Garbe J."/>
            <person name="Badalamenti J.P."/>
            <person name="Herman A."/>
            <person name="Mangelson H."/>
            <person name="Liachko I."/>
            <person name="Sullivan S."/>
            <person name="Sone E.D."/>
            <person name="Koren S."/>
            <person name="Silverstein K.A.T."/>
            <person name="Beckman K.B."/>
            <person name="Gohl D.M."/>
        </authorList>
    </citation>
    <scope>NUCLEOTIDE SEQUENCE</scope>
    <source>
        <strain evidence="13">Duluth1</strain>
        <tissue evidence="13">Whole animal</tissue>
    </source>
</reference>
<evidence type="ECO:0000256" key="1">
    <source>
        <dbReference type="ARBA" id="ARBA00004162"/>
    </source>
</evidence>
<feature type="domain" description="Cadherin" evidence="12">
    <location>
        <begin position="470"/>
        <end position="574"/>
    </location>
</feature>
<keyword evidence="7" id="KW-0130">Cell adhesion</keyword>
<dbReference type="FunFam" id="2.60.40.60:FF:000033">
    <property type="entry name" value="FAT atypical cadherin 1"/>
    <property type="match status" value="1"/>
</dbReference>
<dbReference type="CDD" id="cd11304">
    <property type="entry name" value="Cadherin_repeat"/>
    <property type="match status" value="6"/>
</dbReference>
<evidence type="ECO:0000256" key="11">
    <source>
        <dbReference type="PROSITE-ProRule" id="PRU00043"/>
    </source>
</evidence>
<feature type="domain" description="Cadherin" evidence="12">
    <location>
        <begin position="575"/>
        <end position="678"/>
    </location>
</feature>
<evidence type="ECO:0000256" key="7">
    <source>
        <dbReference type="ARBA" id="ARBA00022889"/>
    </source>
</evidence>
<protein>
    <recommendedName>
        <fullName evidence="12">Cadherin domain-containing protein</fullName>
    </recommendedName>
</protein>
<dbReference type="FunFam" id="2.60.40.60:FF:000116">
    <property type="entry name" value="Dachsous cadherin-related 2"/>
    <property type="match status" value="2"/>
</dbReference>
<keyword evidence="10" id="KW-0325">Glycoprotein</keyword>
<dbReference type="GO" id="GO:0005886">
    <property type="term" value="C:plasma membrane"/>
    <property type="evidence" value="ECO:0007669"/>
    <property type="project" value="UniProtKB-SubCell"/>
</dbReference>
<evidence type="ECO:0000313" key="14">
    <source>
        <dbReference type="Proteomes" id="UP000828390"/>
    </source>
</evidence>
<evidence type="ECO:0000256" key="9">
    <source>
        <dbReference type="ARBA" id="ARBA00023136"/>
    </source>
</evidence>
<dbReference type="PANTHER" id="PTHR24026:SF126">
    <property type="entry name" value="PROTOCADHERIN FAT 4"/>
    <property type="match status" value="1"/>
</dbReference>
<keyword evidence="9" id="KW-0472">Membrane</keyword>
<accession>A0A9D4MB22</accession>
<dbReference type="Proteomes" id="UP000828390">
    <property type="component" value="Unassembled WGS sequence"/>
</dbReference>
<sequence length="715" mass="79098">MNFPLQLNVVLSDQPGRVNVNTATLTINVIRNQFTPRFLDTPYRLDIVENTNTAQSIFRVTAVDDDAVNTFERVSYEVSGDSNAPAFFTVNSNTGVITLIQSLANNPDTVYNLRITAFDNGIPRRSNSTIVIINVDRNRNTPFFQPTTYSAQVADNSIIGSELVTLTVRDSDTVAPYSTVKCFLRTSTSSQFFFIDADTCKIYVSRNVATDVNSPQQYTLTVGAYDLGTPSRSAQDATVFISVVRNQFSPDFINDPYSVTIEQNRLIGSLVLRVSATDADTVSPFRDVTMRLIGDDKGLDYFNFDPASGNITVRNDLTQDTSTFYQLRLEARDGGTPARSASALVSVNVQRNLFNPEFIQLNYNITIDETQQLGSNILQITARDQDVRSPHNVITYTMSNQNALAAQYFTVNSGTGEISLRQSLLNDNTDTRRYTFQVSISDNGIPARSALNVANVEINVIRNTNPPFFINTPYDRAINYTTAQGALIFRATATDNDISPYNIITYDLIGDGDATIFFRIDATSGEVRLAQSIAQESTVIYRLTIRAQDNGSPRQADTETVFVTIQRNLNAPVFTQNAYQSTILETQAPGTSVLTVRANDLDIVSPNNVVRYFIAESNTRFDIDETTGVIYIRQNLYDEVAPSYTFNVRANDLGSPQLTSNTVPVTITVIRNNFAPVFINEIYSADITTGFFSGASIIPVTATDADPSVRNYLLL</sequence>
<evidence type="ECO:0000256" key="6">
    <source>
        <dbReference type="ARBA" id="ARBA00022837"/>
    </source>
</evidence>
<evidence type="ECO:0000256" key="3">
    <source>
        <dbReference type="ARBA" id="ARBA00022692"/>
    </source>
</evidence>
<keyword evidence="5" id="KW-0677">Repeat</keyword>
<feature type="domain" description="Cadherin" evidence="12">
    <location>
        <begin position="145"/>
        <end position="252"/>
    </location>
</feature>
<keyword evidence="14" id="KW-1185">Reference proteome</keyword>
<keyword evidence="6 11" id="KW-0106">Calcium</keyword>
<dbReference type="AlphaFoldDB" id="A0A9D4MB22"/>
<dbReference type="SMART" id="SM00112">
    <property type="entry name" value="CA"/>
    <property type="match status" value="6"/>
</dbReference>